<dbReference type="NCBIfam" id="TIGR02831">
    <property type="entry name" value="spo_II_M"/>
    <property type="match status" value="1"/>
</dbReference>
<dbReference type="PIRSF" id="PIRSF038973">
    <property type="entry name" value="SpoIIM"/>
    <property type="match status" value="1"/>
</dbReference>
<feature type="transmembrane region" description="Helical" evidence="1">
    <location>
        <begin position="137"/>
        <end position="158"/>
    </location>
</feature>
<feature type="transmembrane region" description="Helical" evidence="1">
    <location>
        <begin position="173"/>
        <end position="196"/>
    </location>
</feature>
<feature type="transmembrane region" description="Helical" evidence="1">
    <location>
        <begin position="83"/>
        <end position="116"/>
    </location>
</feature>
<dbReference type="EMBL" id="CAOS01000013">
    <property type="protein sequence ID" value="CCO08951.1"/>
    <property type="molecule type" value="Genomic_DNA"/>
</dbReference>
<dbReference type="RefSeq" id="WP_008412657.1">
    <property type="nucleotide sequence ID" value="NZ_CAOS01000013.1"/>
</dbReference>
<keyword evidence="1" id="KW-0472">Membrane</keyword>
<dbReference type="STRING" id="1121428.DESHY_60123"/>
<keyword evidence="1" id="KW-0812">Transmembrane</keyword>
<dbReference type="eggNOG" id="COG1300">
    <property type="taxonomic scope" value="Bacteria"/>
</dbReference>
<reference evidence="2 3" key="1">
    <citation type="journal article" date="2013" name="Genome Announc.">
        <title>Genome Sequence of the Sulfate-Reducing Bacterium Desulfotomaculum hydrothermale Lam5(T).</title>
        <authorList>
            <person name="Amin O."/>
            <person name="Fardeau M.L."/>
            <person name="Valette O."/>
            <person name="Hirschler-Rea A."/>
            <person name="Barbe V."/>
            <person name="Medigue C."/>
            <person name="Vacherie B."/>
            <person name="Ollivier B."/>
            <person name="Bertin P.N."/>
            <person name="Dolla A."/>
        </authorList>
    </citation>
    <scope>NUCLEOTIDE SEQUENCE [LARGE SCALE GENOMIC DNA]</scope>
    <source>
        <strain evidence="3">Lam5 / DSM 18033</strain>
    </source>
</reference>
<protein>
    <submittedName>
        <fullName evidence="2">Stage II sporulation protein M</fullName>
    </submittedName>
</protein>
<feature type="transmembrane region" description="Helical" evidence="1">
    <location>
        <begin position="20"/>
        <end position="39"/>
    </location>
</feature>
<evidence type="ECO:0000256" key="1">
    <source>
        <dbReference type="SAM" id="Phobius"/>
    </source>
</evidence>
<proteinExistence type="predicted"/>
<dbReference type="InterPro" id="IPR002798">
    <property type="entry name" value="SpoIIM-like"/>
</dbReference>
<keyword evidence="3" id="KW-1185">Reference proteome</keyword>
<evidence type="ECO:0000313" key="2">
    <source>
        <dbReference type="EMBL" id="CCO08951.1"/>
    </source>
</evidence>
<dbReference type="AlphaFoldDB" id="K8EK75"/>
<accession>K8EK75</accession>
<dbReference type="Pfam" id="PF01944">
    <property type="entry name" value="SpoIIM"/>
    <property type="match status" value="1"/>
</dbReference>
<keyword evidence="1" id="KW-1133">Transmembrane helix</keyword>
<name>K8EK75_9FIRM</name>
<dbReference type="InterPro" id="IPR014196">
    <property type="entry name" value="SpoIIM"/>
</dbReference>
<sequence>MAKGIKNMWKASWRDSWPVYLLGLATLLAGLCFGCWGAYHLDGSQAGRLSVLIDSFVNQAGSMTVDRQQAVKNAIANNLFLVGLFYLLGLTVIGMPAVLVLLSARGFSLGFTIGFLTRDKVGEGMVIALASVMPQNVLFIPAIYLAGVAALSFSWLLIKRLLDSKQPVLPGLLGYHVLMLVVCCIAAAAGLVEAFVTPDLTRAAINLLIK</sequence>
<comment type="caution">
    <text evidence="2">The sequence shown here is derived from an EMBL/GenBank/DDBJ whole genome shotgun (WGS) entry which is preliminary data.</text>
</comment>
<dbReference type="Proteomes" id="UP000009315">
    <property type="component" value="Unassembled WGS sequence"/>
</dbReference>
<organism evidence="2 3">
    <name type="scientific">Desulforamulus hydrothermalis Lam5 = DSM 18033</name>
    <dbReference type="NCBI Taxonomy" id="1121428"/>
    <lineage>
        <taxon>Bacteria</taxon>
        <taxon>Bacillati</taxon>
        <taxon>Bacillota</taxon>
        <taxon>Clostridia</taxon>
        <taxon>Eubacteriales</taxon>
        <taxon>Peptococcaceae</taxon>
        <taxon>Desulforamulus</taxon>
    </lineage>
</organism>
<evidence type="ECO:0000313" key="3">
    <source>
        <dbReference type="Proteomes" id="UP000009315"/>
    </source>
</evidence>
<gene>
    <name evidence="2" type="ORF">DESHY_60123</name>
</gene>